<evidence type="ECO:0000313" key="3">
    <source>
        <dbReference type="Proteomes" id="UP000748752"/>
    </source>
</evidence>
<comment type="caution">
    <text evidence="2">The sequence shown here is derived from an EMBL/GenBank/DDBJ whole genome shotgun (WGS) entry which is preliminary data.</text>
</comment>
<dbReference type="Proteomes" id="UP000748752">
    <property type="component" value="Unassembled WGS sequence"/>
</dbReference>
<feature type="compositionally biased region" description="Low complexity" evidence="1">
    <location>
        <begin position="109"/>
        <end position="127"/>
    </location>
</feature>
<reference evidence="2 3" key="1">
    <citation type="journal article" date="2020" name="Microorganisms">
        <title>Osmotic Adaptation and Compatible Solute Biosynthesis of Phototrophic Bacteria as Revealed from Genome Analyses.</title>
        <authorList>
            <person name="Imhoff J.F."/>
            <person name="Rahn T."/>
            <person name="Kunzel S."/>
            <person name="Keller A."/>
            <person name="Neulinger S.C."/>
        </authorList>
    </citation>
    <scope>NUCLEOTIDE SEQUENCE [LARGE SCALE GENOMIC DNA]</scope>
    <source>
        <strain evidence="2 3">DSM 6210</strain>
    </source>
</reference>
<name>A0ABS1CP95_9GAMM</name>
<evidence type="ECO:0000313" key="2">
    <source>
        <dbReference type="EMBL" id="MBK1633508.1"/>
    </source>
</evidence>
<feature type="region of interest" description="Disordered" evidence="1">
    <location>
        <begin position="205"/>
        <end position="237"/>
    </location>
</feature>
<accession>A0ABS1CP95</accession>
<organism evidence="2 3">
    <name type="scientific">Thiohalocapsa halophila</name>
    <dbReference type="NCBI Taxonomy" id="69359"/>
    <lineage>
        <taxon>Bacteria</taxon>
        <taxon>Pseudomonadati</taxon>
        <taxon>Pseudomonadota</taxon>
        <taxon>Gammaproteobacteria</taxon>
        <taxon>Chromatiales</taxon>
        <taxon>Chromatiaceae</taxon>
        <taxon>Thiohalocapsa</taxon>
    </lineage>
</organism>
<keyword evidence="3" id="KW-1185">Reference proteome</keyword>
<dbReference type="RefSeq" id="WP_200242131.1">
    <property type="nucleotide sequence ID" value="NZ_NRRV01000090.1"/>
</dbReference>
<feature type="region of interest" description="Disordered" evidence="1">
    <location>
        <begin position="1"/>
        <end position="53"/>
    </location>
</feature>
<protein>
    <submittedName>
        <fullName evidence="2">Uncharacterized protein</fullName>
    </submittedName>
</protein>
<proteinExistence type="predicted"/>
<sequence length="297" mass="30906">MPKTDWSARSSPGHRRPWLVPPGTDPAASPNTPNATPAPSAKPRSAASKSKKHFVEPYPYTAAQRTAIERALADCELGDATAREIFIGAIAYDLAVLAAGLDEQREPETSAPQAAATDTATAPEQAASQPSGKRADAGAGAEELVAERARALADALAVLDARTRAHLTHRLTDSDPLRRVYADAYLDALGAELAHLGHALSKAETTQDAASAATADAGQPRSRARAEPASPPPASAADTEAMALAFIRHAAQVYEQCFDDRPAAAAKAPFAQVLRAVAKATDTAIPTDTGLLQRALS</sequence>
<evidence type="ECO:0000256" key="1">
    <source>
        <dbReference type="SAM" id="MobiDB-lite"/>
    </source>
</evidence>
<feature type="region of interest" description="Disordered" evidence="1">
    <location>
        <begin position="103"/>
        <end position="141"/>
    </location>
</feature>
<feature type="compositionally biased region" description="Low complexity" evidence="1">
    <location>
        <begin position="205"/>
        <end position="221"/>
    </location>
</feature>
<gene>
    <name evidence="2" type="ORF">CKO31_22725</name>
</gene>
<feature type="compositionally biased region" description="Low complexity" evidence="1">
    <location>
        <begin position="26"/>
        <end position="48"/>
    </location>
</feature>
<dbReference type="EMBL" id="NRRV01000090">
    <property type="protein sequence ID" value="MBK1633508.1"/>
    <property type="molecule type" value="Genomic_DNA"/>
</dbReference>